<dbReference type="Proteomes" id="UP000313359">
    <property type="component" value="Unassembled WGS sequence"/>
</dbReference>
<dbReference type="AlphaFoldDB" id="A0A5C2SBV8"/>
<dbReference type="OrthoDB" id="3215163at2759"/>
<evidence type="ECO:0000256" key="1">
    <source>
        <dbReference type="SAM" id="MobiDB-lite"/>
    </source>
</evidence>
<feature type="compositionally biased region" description="Basic and acidic residues" evidence="1">
    <location>
        <begin position="51"/>
        <end position="64"/>
    </location>
</feature>
<proteinExistence type="predicted"/>
<feature type="compositionally biased region" description="Polar residues" evidence="1">
    <location>
        <begin position="131"/>
        <end position="140"/>
    </location>
</feature>
<dbReference type="STRING" id="1328759.A0A5C2SBV8"/>
<evidence type="ECO:0000313" key="2">
    <source>
        <dbReference type="EMBL" id="RPD60757.1"/>
    </source>
</evidence>
<dbReference type="EMBL" id="ML122264">
    <property type="protein sequence ID" value="RPD60757.1"/>
    <property type="molecule type" value="Genomic_DNA"/>
</dbReference>
<organism evidence="2 3">
    <name type="scientific">Lentinus tigrinus ALCF2SS1-6</name>
    <dbReference type="NCBI Taxonomy" id="1328759"/>
    <lineage>
        <taxon>Eukaryota</taxon>
        <taxon>Fungi</taxon>
        <taxon>Dikarya</taxon>
        <taxon>Basidiomycota</taxon>
        <taxon>Agaricomycotina</taxon>
        <taxon>Agaricomycetes</taxon>
        <taxon>Polyporales</taxon>
        <taxon>Polyporaceae</taxon>
        <taxon>Lentinus</taxon>
    </lineage>
</organism>
<evidence type="ECO:0000313" key="3">
    <source>
        <dbReference type="Proteomes" id="UP000313359"/>
    </source>
</evidence>
<sequence>MGDNERVDDMPEGLSPVKKRKIMHAPEGFESARRDTGRAQAPARKFTSAFDDPKRSKLTPKDSPLRVPRPPAPVESVPQAGPSKKAPLRVLRPPALPDSNPTRPGPAEEPASDTPHSRSKTSFRPGAPSFAFSSGATTKFTLKGSDLGSPRARGKSVSRAGLQKLQPPAPPPIPEPVKPARTLNVMKPPPLPPYKTGPLLPDASKLKTISTTRVAVTMDPRTESGTEELMALHLERDAPTYIPPAERELNRGLGQSPEKASKAKTAKFCRGGLAERAKYLFSEQHTALALWYKDMTLQASRPQTHTRVAPDLCLRILSVLHVASIVSLQRSQNVPRLCIVRCAKVIRGRTTGDLTVLLDFGGPGSSAGKTHTLDEIKEGKDVHIWRPWKSSQVDEEEMRRHGAPPRDGSTLFCTRFRIV</sequence>
<feature type="region of interest" description="Disordered" evidence="1">
    <location>
        <begin position="1"/>
        <end position="180"/>
    </location>
</feature>
<name>A0A5C2SBV8_9APHY</name>
<accession>A0A5C2SBV8</accession>
<protein>
    <submittedName>
        <fullName evidence="2">Uncharacterized protein</fullName>
    </submittedName>
</protein>
<gene>
    <name evidence="2" type="ORF">L227DRAFT_525326</name>
</gene>
<keyword evidence="3" id="KW-1185">Reference proteome</keyword>
<feature type="compositionally biased region" description="Pro residues" evidence="1">
    <location>
        <begin position="167"/>
        <end position="177"/>
    </location>
</feature>
<reference evidence="2" key="1">
    <citation type="journal article" date="2018" name="Genome Biol. Evol.">
        <title>Genomics and development of Lentinus tigrinus, a white-rot wood-decaying mushroom with dimorphic fruiting bodies.</title>
        <authorList>
            <person name="Wu B."/>
            <person name="Xu Z."/>
            <person name="Knudson A."/>
            <person name="Carlson A."/>
            <person name="Chen N."/>
            <person name="Kovaka S."/>
            <person name="LaButti K."/>
            <person name="Lipzen A."/>
            <person name="Pennachio C."/>
            <person name="Riley R."/>
            <person name="Schakwitz W."/>
            <person name="Umezawa K."/>
            <person name="Ohm R.A."/>
            <person name="Grigoriev I.V."/>
            <person name="Nagy L.G."/>
            <person name="Gibbons J."/>
            <person name="Hibbett D."/>
        </authorList>
    </citation>
    <scope>NUCLEOTIDE SEQUENCE [LARGE SCALE GENOMIC DNA]</scope>
    <source>
        <strain evidence="2">ALCF2SS1-6</strain>
    </source>
</reference>